<dbReference type="Proteomes" id="UP001235547">
    <property type="component" value="Chromosome 2"/>
</dbReference>
<evidence type="ECO:0000313" key="2">
    <source>
        <dbReference type="EMBL" id="WEX81432.1"/>
    </source>
</evidence>
<sequence length="166" mass="18223">MFVALQVFTIVLVTIATALALAHALEWPGKLRLTKEQYFAIQPIYYPGFTIGGAAEPSGLLLVAVLLYVMPTGTLAHWLTAAAFVALLAMHATYWILTHPVNNFWLKDTKLLRAGASFFKLGASRAPDAREDVDWTALRDRWEFSHVVRAGLGMVSLVLLVTAVAL</sequence>
<feature type="transmembrane region" description="Helical" evidence="1">
    <location>
        <begin position="44"/>
        <end position="69"/>
    </location>
</feature>
<organism evidence="2 3">
    <name type="scientific">Sinorhizobium numidicum</name>
    <dbReference type="NCBI Taxonomy" id="680248"/>
    <lineage>
        <taxon>Bacteria</taxon>
        <taxon>Pseudomonadati</taxon>
        <taxon>Pseudomonadota</taxon>
        <taxon>Alphaproteobacteria</taxon>
        <taxon>Hyphomicrobiales</taxon>
        <taxon>Rhizobiaceae</taxon>
        <taxon>Sinorhizobium/Ensifer group</taxon>
        <taxon>Sinorhizobium</taxon>
    </lineage>
</organism>
<evidence type="ECO:0000313" key="3">
    <source>
        <dbReference type="Proteomes" id="UP001235547"/>
    </source>
</evidence>
<keyword evidence="1" id="KW-0812">Transmembrane</keyword>
<feature type="transmembrane region" description="Helical" evidence="1">
    <location>
        <begin position="76"/>
        <end position="97"/>
    </location>
</feature>
<name>A0ABY8CU52_9HYPH</name>
<dbReference type="EMBL" id="CP120370">
    <property type="protein sequence ID" value="WEX81432.1"/>
    <property type="molecule type" value="Genomic_DNA"/>
</dbReference>
<feature type="transmembrane region" description="Helical" evidence="1">
    <location>
        <begin position="147"/>
        <end position="165"/>
    </location>
</feature>
<protein>
    <submittedName>
        <fullName evidence="2">DUF1772 domain-containing protein</fullName>
    </submittedName>
</protein>
<keyword evidence="1" id="KW-0472">Membrane</keyword>
<evidence type="ECO:0000256" key="1">
    <source>
        <dbReference type="SAM" id="Phobius"/>
    </source>
</evidence>
<proteinExistence type="predicted"/>
<accession>A0ABY8CU52</accession>
<reference evidence="2 3" key="1">
    <citation type="submission" date="2023-03" db="EMBL/GenBank/DDBJ databases">
        <authorList>
            <person name="Kaur S."/>
            <person name="Espinosa-Saiz D."/>
            <person name="Velazquez E."/>
            <person name="Menendez E."/>
            <person name="diCenzo G.C."/>
        </authorList>
    </citation>
    <scope>NUCLEOTIDE SEQUENCE [LARGE SCALE GENOMIC DNA]</scope>
    <source>
        <strain evidence="2 3">LMG 27395</strain>
    </source>
</reference>
<gene>
    <name evidence="2" type="ORF">PYH38_000849</name>
</gene>
<keyword evidence="1" id="KW-1133">Transmembrane helix</keyword>
<dbReference type="RefSeq" id="WP_280732179.1">
    <property type="nucleotide sequence ID" value="NZ_CP120367.1"/>
</dbReference>
<keyword evidence="3" id="KW-1185">Reference proteome</keyword>